<evidence type="ECO:0000313" key="1">
    <source>
        <dbReference type="EMBL" id="KAK9318865.1"/>
    </source>
</evidence>
<dbReference type="Proteomes" id="UP001489719">
    <property type="component" value="Unassembled WGS sequence"/>
</dbReference>
<gene>
    <name evidence="1" type="ORF">V1517DRAFT_334359</name>
</gene>
<organism evidence="1 2">
    <name type="scientific">Lipomyces orientalis</name>
    <dbReference type="NCBI Taxonomy" id="1233043"/>
    <lineage>
        <taxon>Eukaryota</taxon>
        <taxon>Fungi</taxon>
        <taxon>Dikarya</taxon>
        <taxon>Ascomycota</taxon>
        <taxon>Saccharomycotina</taxon>
        <taxon>Lipomycetes</taxon>
        <taxon>Lipomycetales</taxon>
        <taxon>Lipomycetaceae</taxon>
        <taxon>Lipomyces</taxon>
    </lineage>
</organism>
<dbReference type="EMBL" id="MU970280">
    <property type="protein sequence ID" value="KAK9318865.1"/>
    <property type="molecule type" value="Genomic_DNA"/>
</dbReference>
<reference evidence="2" key="1">
    <citation type="journal article" date="2024" name="Front. Bioeng. Biotechnol.">
        <title>Genome-scale model development and genomic sequencing of the oleaginous clade Lipomyces.</title>
        <authorList>
            <person name="Czajka J.J."/>
            <person name="Han Y."/>
            <person name="Kim J."/>
            <person name="Mondo S.J."/>
            <person name="Hofstad B.A."/>
            <person name="Robles A."/>
            <person name="Haridas S."/>
            <person name="Riley R."/>
            <person name="LaButti K."/>
            <person name="Pangilinan J."/>
            <person name="Andreopoulos W."/>
            <person name="Lipzen A."/>
            <person name="Yan J."/>
            <person name="Wang M."/>
            <person name="Ng V."/>
            <person name="Grigoriev I.V."/>
            <person name="Spatafora J.W."/>
            <person name="Magnuson J.K."/>
            <person name="Baker S.E."/>
            <person name="Pomraning K.R."/>
        </authorList>
    </citation>
    <scope>NUCLEOTIDE SEQUENCE [LARGE SCALE GENOMIC DNA]</scope>
    <source>
        <strain evidence="2">CBS 10300</strain>
    </source>
</reference>
<keyword evidence="2" id="KW-1185">Reference proteome</keyword>
<evidence type="ECO:0000313" key="2">
    <source>
        <dbReference type="Proteomes" id="UP001489719"/>
    </source>
</evidence>
<name>A0ACC3TCZ6_9ASCO</name>
<accession>A0ACC3TCZ6</accession>
<comment type="caution">
    <text evidence="1">The sequence shown here is derived from an EMBL/GenBank/DDBJ whole genome shotgun (WGS) entry which is preliminary data.</text>
</comment>
<proteinExistence type="predicted"/>
<protein>
    <submittedName>
        <fullName evidence="1">Uncharacterized protein</fullName>
    </submittedName>
</protein>
<sequence length="54" mass="6018">MHLNRSEPMPISNNQQYLAIVAPQQESPLRLQRILSDPDDGIALDTDRSKLSGS</sequence>